<dbReference type="InterPro" id="IPR050452">
    <property type="entry name" value="Metacaspase"/>
</dbReference>
<dbReference type="GO" id="GO:0005737">
    <property type="term" value="C:cytoplasm"/>
    <property type="evidence" value="ECO:0007669"/>
    <property type="project" value="TreeGrafter"/>
</dbReference>
<name>A0A5M3MP26_CONPW</name>
<dbReference type="PANTHER" id="PTHR48104">
    <property type="entry name" value="METACASPASE-4"/>
    <property type="match status" value="1"/>
</dbReference>
<feature type="compositionally biased region" description="Low complexity" evidence="4">
    <location>
        <begin position="215"/>
        <end position="228"/>
    </location>
</feature>
<feature type="compositionally biased region" description="Low complexity" evidence="4">
    <location>
        <begin position="188"/>
        <end position="205"/>
    </location>
</feature>
<comment type="caution">
    <text evidence="6">The sequence shown here is derived from an EMBL/GenBank/DDBJ whole genome shotgun (WGS) entry which is preliminary data.</text>
</comment>
<keyword evidence="7" id="KW-1185">Reference proteome</keyword>
<dbReference type="GeneID" id="19201084"/>
<comment type="similarity">
    <text evidence="1">Belongs to the peptidase C14B family.</text>
</comment>
<evidence type="ECO:0000259" key="5">
    <source>
        <dbReference type="Pfam" id="PF00656"/>
    </source>
</evidence>
<sequence>MSTPTPPPNPTPARPPSPTSPVQPLGNTHSHHEHHRSLSTPQHRPSDAPPTKHQSTSGLKRHRPQTSAKGAAGAVHHSPNTQRRRPPPSTVVPRAAGSTSIHRAHSSQRSGASTSTPAAVQPHSSSHHSAGAGSVQQAKTQPHGVLFDVLETLVTSILPAVTGKDPLQQATSPPAAVPNAPSGSTPNSARAKPPRSVSASASSSKNPHPNRAKPPKSVSASASSSKTPHPNKPRNALPAHSPLHYSNCTGTKKALLIGINYVGQKRDLKGCVNDATRIREFLIKHWGYKSNDIVLLTDEMTHPRRIPTKKNMLDGMKWLVKGAQPHDSLFFHYSGHGGQVPNKDGDEIDGLDDVIYPVDFQKAGIILDGDEQEMHKIMVKSLPSQCRLTAIYDSCHSGTVLDLPYIYHHNGRLKKSQITPEWREYKSSPADVILFTGCRDDQTSADTTQGGDAVGAMSWAFRESLSENKDQSYQDLLNSVRALLKDKHKQTPQLSSSHRIHTTLRFIM</sequence>
<dbReference type="Gene3D" id="3.40.50.12660">
    <property type="match status" value="1"/>
</dbReference>
<dbReference type="GO" id="GO:0006915">
    <property type="term" value="P:apoptotic process"/>
    <property type="evidence" value="ECO:0007669"/>
    <property type="project" value="UniProtKB-KW"/>
</dbReference>
<evidence type="ECO:0000256" key="2">
    <source>
        <dbReference type="ARBA" id="ARBA00022703"/>
    </source>
</evidence>
<feature type="region of interest" description="Disordered" evidence="4">
    <location>
        <begin position="165"/>
        <end position="243"/>
    </location>
</feature>
<feature type="compositionally biased region" description="Low complexity" evidence="4">
    <location>
        <begin position="123"/>
        <end position="134"/>
    </location>
</feature>
<keyword evidence="3" id="KW-0645">Protease</keyword>
<keyword evidence="2" id="KW-0053">Apoptosis</keyword>
<protein>
    <recommendedName>
        <fullName evidence="5">Peptidase C14 caspase domain-containing protein</fullName>
    </recommendedName>
</protein>
<evidence type="ECO:0000313" key="7">
    <source>
        <dbReference type="Proteomes" id="UP000053558"/>
    </source>
</evidence>
<keyword evidence="3" id="KW-0378">Hydrolase</keyword>
<dbReference type="EMBL" id="JH711579">
    <property type="protein sequence ID" value="EIW80780.1"/>
    <property type="molecule type" value="Genomic_DNA"/>
</dbReference>
<dbReference type="SUPFAM" id="SSF52129">
    <property type="entry name" value="Caspase-like"/>
    <property type="match status" value="1"/>
</dbReference>
<feature type="region of interest" description="Disordered" evidence="4">
    <location>
        <begin position="1"/>
        <end position="139"/>
    </location>
</feature>
<dbReference type="GO" id="GO:0006508">
    <property type="term" value="P:proteolysis"/>
    <property type="evidence" value="ECO:0007669"/>
    <property type="project" value="InterPro"/>
</dbReference>
<dbReference type="OrthoDB" id="3223806at2759"/>
<organism evidence="6 7">
    <name type="scientific">Coniophora puteana (strain RWD-64-598)</name>
    <name type="common">Brown rot fungus</name>
    <dbReference type="NCBI Taxonomy" id="741705"/>
    <lineage>
        <taxon>Eukaryota</taxon>
        <taxon>Fungi</taxon>
        <taxon>Dikarya</taxon>
        <taxon>Basidiomycota</taxon>
        <taxon>Agaricomycotina</taxon>
        <taxon>Agaricomycetes</taxon>
        <taxon>Agaricomycetidae</taxon>
        <taxon>Boletales</taxon>
        <taxon>Coniophorineae</taxon>
        <taxon>Coniophoraceae</taxon>
        <taxon>Coniophora</taxon>
    </lineage>
</organism>
<dbReference type="KEGG" id="cput:CONPUDRAFT_137798"/>
<evidence type="ECO:0000313" key="6">
    <source>
        <dbReference type="EMBL" id="EIW80780.1"/>
    </source>
</evidence>
<dbReference type="AlphaFoldDB" id="A0A5M3MP26"/>
<dbReference type="Pfam" id="PF00656">
    <property type="entry name" value="Peptidase_C14"/>
    <property type="match status" value="1"/>
</dbReference>
<feature type="compositionally biased region" description="Pro residues" evidence="4">
    <location>
        <begin position="1"/>
        <end position="21"/>
    </location>
</feature>
<feature type="compositionally biased region" description="Polar residues" evidence="4">
    <location>
        <begin position="97"/>
        <end position="118"/>
    </location>
</feature>
<evidence type="ECO:0000256" key="1">
    <source>
        <dbReference type="ARBA" id="ARBA00009005"/>
    </source>
</evidence>
<feature type="domain" description="Peptidase C14 caspase" evidence="5">
    <location>
        <begin position="252"/>
        <end position="498"/>
    </location>
</feature>
<dbReference type="RefSeq" id="XP_007769645.1">
    <property type="nucleotide sequence ID" value="XM_007771455.1"/>
</dbReference>
<gene>
    <name evidence="6" type="ORF">CONPUDRAFT_137798</name>
</gene>
<proteinExistence type="inferred from homology"/>
<reference evidence="7" key="1">
    <citation type="journal article" date="2012" name="Science">
        <title>The Paleozoic origin of enzymatic lignin decomposition reconstructed from 31 fungal genomes.</title>
        <authorList>
            <person name="Floudas D."/>
            <person name="Binder M."/>
            <person name="Riley R."/>
            <person name="Barry K."/>
            <person name="Blanchette R.A."/>
            <person name="Henrissat B."/>
            <person name="Martinez A.T."/>
            <person name="Otillar R."/>
            <person name="Spatafora J.W."/>
            <person name="Yadav J.S."/>
            <person name="Aerts A."/>
            <person name="Benoit I."/>
            <person name="Boyd A."/>
            <person name="Carlson A."/>
            <person name="Copeland A."/>
            <person name="Coutinho P.M."/>
            <person name="de Vries R.P."/>
            <person name="Ferreira P."/>
            <person name="Findley K."/>
            <person name="Foster B."/>
            <person name="Gaskell J."/>
            <person name="Glotzer D."/>
            <person name="Gorecki P."/>
            <person name="Heitman J."/>
            <person name="Hesse C."/>
            <person name="Hori C."/>
            <person name="Igarashi K."/>
            <person name="Jurgens J.A."/>
            <person name="Kallen N."/>
            <person name="Kersten P."/>
            <person name="Kohler A."/>
            <person name="Kuees U."/>
            <person name="Kumar T.K.A."/>
            <person name="Kuo A."/>
            <person name="LaButti K."/>
            <person name="Larrondo L.F."/>
            <person name="Lindquist E."/>
            <person name="Ling A."/>
            <person name="Lombard V."/>
            <person name="Lucas S."/>
            <person name="Lundell T."/>
            <person name="Martin R."/>
            <person name="McLaughlin D.J."/>
            <person name="Morgenstern I."/>
            <person name="Morin E."/>
            <person name="Murat C."/>
            <person name="Nagy L.G."/>
            <person name="Nolan M."/>
            <person name="Ohm R.A."/>
            <person name="Patyshakuliyeva A."/>
            <person name="Rokas A."/>
            <person name="Ruiz-Duenas F.J."/>
            <person name="Sabat G."/>
            <person name="Salamov A."/>
            <person name="Samejima M."/>
            <person name="Schmutz J."/>
            <person name="Slot J.C."/>
            <person name="St John F."/>
            <person name="Stenlid J."/>
            <person name="Sun H."/>
            <person name="Sun S."/>
            <person name="Syed K."/>
            <person name="Tsang A."/>
            <person name="Wiebenga A."/>
            <person name="Young D."/>
            <person name="Pisabarro A."/>
            <person name="Eastwood D.C."/>
            <person name="Martin F."/>
            <person name="Cullen D."/>
            <person name="Grigoriev I.V."/>
            <person name="Hibbett D.S."/>
        </authorList>
    </citation>
    <scope>NUCLEOTIDE SEQUENCE [LARGE SCALE GENOMIC DNA]</scope>
    <source>
        <strain evidence="7">RWD-64-598 SS2</strain>
    </source>
</reference>
<dbReference type="InterPro" id="IPR029030">
    <property type="entry name" value="Caspase-like_dom_sf"/>
</dbReference>
<dbReference type="GO" id="GO:0004197">
    <property type="term" value="F:cysteine-type endopeptidase activity"/>
    <property type="evidence" value="ECO:0007669"/>
    <property type="project" value="InterPro"/>
</dbReference>
<evidence type="ECO:0000256" key="3">
    <source>
        <dbReference type="ARBA" id="ARBA00022807"/>
    </source>
</evidence>
<keyword evidence="3" id="KW-0788">Thiol protease</keyword>
<dbReference type="OMA" id="EMTHPRR"/>
<dbReference type="PANTHER" id="PTHR48104:SF30">
    <property type="entry name" value="METACASPASE-1"/>
    <property type="match status" value="1"/>
</dbReference>
<accession>A0A5M3MP26</accession>
<dbReference type="InterPro" id="IPR011600">
    <property type="entry name" value="Pept_C14_caspase"/>
</dbReference>
<dbReference type="Proteomes" id="UP000053558">
    <property type="component" value="Unassembled WGS sequence"/>
</dbReference>
<evidence type="ECO:0000256" key="4">
    <source>
        <dbReference type="SAM" id="MobiDB-lite"/>
    </source>
</evidence>